<dbReference type="PANTHER" id="PTHR43179">
    <property type="entry name" value="RHAMNOSYLTRANSFERASE WBBL"/>
    <property type="match status" value="1"/>
</dbReference>
<dbReference type="PATRIC" id="fig|1336752.4.peg.4579"/>
<organism evidence="1 2">
    <name type="scientific">Vibrio fluvialis PG41</name>
    <dbReference type="NCBI Taxonomy" id="1336752"/>
    <lineage>
        <taxon>Bacteria</taxon>
        <taxon>Pseudomonadati</taxon>
        <taxon>Pseudomonadota</taxon>
        <taxon>Gammaproteobacteria</taxon>
        <taxon>Vibrionales</taxon>
        <taxon>Vibrionaceae</taxon>
        <taxon>Vibrio</taxon>
    </lineage>
</organism>
<evidence type="ECO:0000313" key="1">
    <source>
        <dbReference type="EMBL" id="EPP19546.1"/>
    </source>
</evidence>
<dbReference type="SUPFAM" id="SSF53448">
    <property type="entry name" value="Nucleotide-diphospho-sugar transferases"/>
    <property type="match status" value="1"/>
</dbReference>
<keyword evidence="1" id="KW-0808">Transferase</keyword>
<dbReference type="RefSeq" id="WP_020332401.1">
    <property type="nucleotide sequence ID" value="NZ_ASXS01000031.1"/>
</dbReference>
<name>S7J6T2_VIBFL</name>
<dbReference type="GO" id="GO:0016740">
    <property type="term" value="F:transferase activity"/>
    <property type="evidence" value="ECO:0007669"/>
    <property type="project" value="UniProtKB-KW"/>
</dbReference>
<accession>S7J6T2</accession>
<protein>
    <submittedName>
        <fullName evidence="1">dTDP-Rha:A-D-GlcNAc-diphosphoryl polyprenol, A-3-L-rhamnosyl transferase WbbL</fullName>
    </submittedName>
</protein>
<sequence>MALFISVVNHGHDEMISSSNTLKKLARQHTVIIKSNTQAQPCLKFYCQNAGIHLIQGGEFKGFGANNNEVFDFVRSTFNMCDSDFFLVLNPDIEISTEVIAQLMVQLENTPADISAINLFKDSAMTEYDHSVRHYPELLNPVKTLLRIPRRDLYDKATIHNPVKIDWAAGSFLLFKAKCYKSLKGFDEKYFMYFEDADICTRANLAGYNVMYFPKIKAIHFASHQNRKLFSKHFIWYWNSSFRYHLRFVKKPLSNQ</sequence>
<evidence type="ECO:0000313" key="2">
    <source>
        <dbReference type="Proteomes" id="UP000014854"/>
    </source>
</evidence>
<gene>
    <name evidence="1" type="ORF">L910_3214</name>
</gene>
<dbReference type="Proteomes" id="UP000014854">
    <property type="component" value="Unassembled WGS sequence"/>
</dbReference>
<comment type="caution">
    <text evidence="1">The sequence shown here is derived from an EMBL/GenBank/DDBJ whole genome shotgun (WGS) entry which is preliminary data.</text>
</comment>
<reference evidence="1 2" key="1">
    <citation type="journal article" date="2013" name="Gut Pathog.">
        <title>Evidence of a new metabolic capacity in an emerging diarrheal pathogen: lessons from the draft genomes of Vibrio fluvialis strains PG41 and I21563.</title>
        <authorList>
            <person name="Khatri I."/>
            <person name="Mahajan S."/>
            <person name="Dureja C."/>
            <person name="Subramanian S."/>
            <person name="Raychaudhuri S."/>
        </authorList>
    </citation>
    <scope>NUCLEOTIDE SEQUENCE [LARGE SCALE GENOMIC DNA]</scope>
    <source>
        <strain evidence="1 2">PG41</strain>
    </source>
</reference>
<dbReference type="PANTHER" id="PTHR43179:SF7">
    <property type="entry name" value="RHAMNOSYLTRANSFERASE WBBL"/>
    <property type="match status" value="1"/>
</dbReference>
<dbReference type="InterPro" id="IPR029044">
    <property type="entry name" value="Nucleotide-diphossugar_trans"/>
</dbReference>
<dbReference type="Pfam" id="PF13641">
    <property type="entry name" value="Glyco_tranf_2_3"/>
    <property type="match status" value="1"/>
</dbReference>
<dbReference type="Gene3D" id="3.90.550.10">
    <property type="entry name" value="Spore Coat Polysaccharide Biosynthesis Protein SpsA, Chain A"/>
    <property type="match status" value="1"/>
</dbReference>
<proteinExistence type="predicted"/>
<dbReference type="AlphaFoldDB" id="S7J6T2"/>
<dbReference type="EMBL" id="ASXS01000031">
    <property type="protein sequence ID" value="EPP19546.1"/>
    <property type="molecule type" value="Genomic_DNA"/>
</dbReference>